<feature type="transmembrane region" description="Helical" evidence="1">
    <location>
        <begin position="222"/>
        <end position="238"/>
    </location>
</feature>
<sequence>MLSVFIDSMERFKMLCGSFYTQCLVGFCLLIILPYFHIGILYSKLWVPDKKPVSHDDCTCSCWDTIFKGSYESQMRVGYKHMYFNATKQTFMMWTITMAAVLGFYEVVKHLLRLHVEGNLRYSMLFLLLLDIHPHYYSWWGYLNYFNDDFYSQFVHQLFFTVTELISSVIVVRMCSSNNSITPHQLIGVLSINIVHILIGGLDQFFKQLLFMDGQTFQRMRNLGFIIPDLFHIIIPILAYKKSRSLTCCKLLTRKESICLTCLTIALFLLGKSILK</sequence>
<proteinExistence type="predicted"/>
<keyword evidence="1" id="KW-0472">Membrane</keyword>
<reference evidence="2" key="1">
    <citation type="submission" date="2018-11" db="EMBL/GenBank/DDBJ databases">
        <authorList>
            <person name="Alioto T."/>
            <person name="Alioto T."/>
        </authorList>
    </citation>
    <scope>NUCLEOTIDE SEQUENCE</scope>
</reference>
<evidence type="ECO:0000313" key="2">
    <source>
        <dbReference type="EMBL" id="VDI74954.1"/>
    </source>
</evidence>
<accession>A0A8B6H807</accession>
<keyword evidence="1" id="KW-1133">Transmembrane helix</keyword>
<feature type="transmembrane region" description="Helical" evidence="1">
    <location>
        <begin position="184"/>
        <end position="202"/>
    </location>
</feature>
<feature type="transmembrane region" description="Helical" evidence="1">
    <location>
        <begin position="91"/>
        <end position="108"/>
    </location>
</feature>
<dbReference type="AlphaFoldDB" id="A0A8B6H807"/>
<dbReference type="OrthoDB" id="10015560at2759"/>
<evidence type="ECO:0000313" key="3">
    <source>
        <dbReference type="Proteomes" id="UP000596742"/>
    </source>
</evidence>
<dbReference type="EMBL" id="UYJE01009616">
    <property type="protein sequence ID" value="VDI74954.1"/>
    <property type="molecule type" value="Genomic_DNA"/>
</dbReference>
<dbReference type="PANTHER" id="PTHR39074">
    <property type="entry name" value="AGAP007547-PA"/>
    <property type="match status" value="1"/>
</dbReference>
<keyword evidence="3" id="KW-1185">Reference proteome</keyword>
<feature type="transmembrane region" description="Helical" evidence="1">
    <location>
        <begin position="12"/>
        <end position="36"/>
    </location>
</feature>
<keyword evidence="1" id="KW-0812">Transmembrane</keyword>
<feature type="transmembrane region" description="Helical" evidence="1">
    <location>
        <begin position="120"/>
        <end position="142"/>
    </location>
</feature>
<name>A0A8B6H807_MYTGA</name>
<evidence type="ECO:0000256" key="1">
    <source>
        <dbReference type="SAM" id="Phobius"/>
    </source>
</evidence>
<dbReference type="PANTHER" id="PTHR39074:SF1">
    <property type="entry name" value="AGAP007547-PA"/>
    <property type="match status" value="1"/>
</dbReference>
<feature type="transmembrane region" description="Helical" evidence="1">
    <location>
        <begin position="154"/>
        <end position="172"/>
    </location>
</feature>
<gene>
    <name evidence="2" type="ORF">MGAL_10B015286</name>
</gene>
<dbReference type="Proteomes" id="UP000596742">
    <property type="component" value="Unassembled WGS sequence"/>
</dbReference>
<organism evidence="2 3">
    <name type="scientific">Mytilus galloprovincialis</name>
    <name type="common">Mediterranean mussel</name>
    <dbReference type="NCBI Taxonomy" id="29158"/>
    <lineage>
        <taxon>Eukaryota</taxon>
        <taxon>Metazoa</taxon>
        <taxon>Spiralia</taxon>
        <taxon>Lophotrochozoa</taxon>
        <taxon>Mollusca</taxon>
        <taxon>Bivalvia</taxon>
        <taxon>Autobranchia</taxon>
        <taxon>Pteriomorphia</taxon>
        <taxon>Mytilida</taxon>
        <taxon>Mytiloidea</taxon>
        <taxon>Mytilidae</taxon>
        <taxon>Mytilinae</taxon>
        <taxon>Mytilus</taxon>
    </lineage>
</organism>
<protein>
    <submittedName>
        <fullName evidence="2">Uncharacterized protein</fullName>
    </submittedName>
</protein>
<comment type="caution">
    <text evidence="2">The sequence shown here is derived from an EMBL/GenBank/DDBJ whole genome shotgun (WGS) entry which is preliminary data.</text>
</comment>